<evidence type="ECO:0000313" key="3">
    <source>
        <dbReference type="Proteomes" id="UP000003039"/>
    </source>
</evidence>
<dbReference type="EMBL" id="AAUJ02000001">
    <property type="protein sequence ID" value="EED68383.1"/>
    <property type="molecule type" value="Genomic_DNA"/>
</dbReference>
<reference evidence="1 3" key="1">
    <citation type="journal article" date="2004" name="Appl. Environ. Microbiol.">
        <title>Mineralization of individual congeners of linear alkylbenzenesulfonate by defined pairs of heterotrophic bacteria.</title>
        <authorList>
            <person name="Schleheck D."/>
            <person name="Knepper T.P."/>
            <person name="Fischer K."/>
            <person name="Cook A.M."/>
        </authorList>
    </citation>
    <scope>NUCLEOTIDE SEQUENCE [LARGE SCALE GENOMIC DNA]</scope>
    <source>
        <strain evidence="3">DSM 14576 / KF-1</strain>
        <strain evidence="1">KF-1</strain>
    </source>
</reference>
<dbReference type="AlphaFoldDB" id="B7X1U0"/>
<protein>
    <submittedName>
        <fullName evidence="1">Uncharacterized protein</fullName>
    </submittedName>
</protein>
<proteinExistence type="predicted"/>
<dbReference type="Proteomes" id="UP000003039">
    <property type="component" value="Unassembled WGS sequence"/>
</dbReference>
<evidence type="ECO:0000313" key="1">
    <source>
        <dbReference type="EMBL" id="EED68383.1"/>
    </source>
</evidence>
<evidence type="ECO:0000313" key="2">
    <source>
        <dbReference type="EMBL" id="EED68446.1"/>
    </source>
</evidence>
<accession>B7X1U0</accession>
<reference evidence="1" key="2">
    <citation type="submission" date="2009-01" db="EMBL/GenBank/DDBJ databases">
        <authorList>
            <consortium name="US DOE Joint Genome Institute (JGI-PGF)"/>
            <person name="Lucas S."/>
            <person name="Copeland A."/>
            <person name="Lapidus A."/>
            <person name="Glavina del Rio T."/>
            <person name="Dalin E."/>
            <person name="Tice H."/>
            <person name="Bruce D."/>
            <person name="Goodwin L."/>
            <person name="Pitluck S."/>
            <person name="LaButti K.M."/>
            <person name="Lowry S."/>
            <person name="Sun H."/>
            <person name="Larimer F."/>
            <person name="Land M.L."/>
            <person name="Hauser L."/>
            <person name="Kjelleberg S."/>
            <person name="Cook A."/>
            <person name="Knepper T.P."/>
            <person name="Fischer K."/>
            <person name="Schleheck D."/>
            <person name="Richardson P."/>
        </authorList>
    </citation>
    <scope>NUCLEOTIDE SEQUENCE</scope>
    <source>
        <strain evidence="1">KF-1</strain>
    </source>
</reference>
<dbReference type="eggNOG" id="ENOG502ZSIG">
    <property type="taxonomic scope" value="Bacteria"/>
</dbReference>
<organism evidence="1 3">
    <name type="scientific">Comamonas testosteroni (strain DSM 14576 / KF-1)</name>
    <name type="common">Pseudomonas testosteroni</name>
    <dbReference type="NCBI Taxonomy" id="399795"/>
    <lineage>
        <taxon>Bacteria</taxon>
        <taxon>Pseudomonadati</taxon>
        <taxon>Pseudomonadota</taxon>
        <taxon>Betaproteobacteria</taxon>
        <taxon>Burkholderiales</taxon>
        <taxon>Comamonadaceae</taxon>
        <taxon>Comamonas</taxon>
    </lineage>
</organism>
<name>B7X1U0_COMTK</name>
<dbReference type="EMBL" id="AAUJ02000001">
    <property type="protein sequence ID" value="EED68446.1"/>
    <property type="molecule type" value="Genomic_DNA"/>
</dbReference>
<gene>
    <name evidence="1" type="ORF">CtesDRAFT_PD3330</name>
    <name evidence="2" type="ORF">CtesDRAFT_PD3393</name>
</gene>
<sequence length="312" mass="33721">MKHPETCEISQTADSHKVDELAMLVRRLVQSLRKAAPDNDISDQALDYLKRYGMGGTLLRDVPTNVPLNVPAGLNPGKASEVVGTFGSTSAPEYVPKLRDALREAKCAINSMKAEAETAAQGDEQMMLEACEQISKEGLEASLAIDAVLCTWDQEPALGQAVQPVQSATCNDHGMIGGPSFYDPGEGGQPCPDCEVRHRNDLAAGDLIAWAAEVGGNRIAENVVEMTRDDLQRLIAERTPLAQAGSRDAAFEAVRKKFCKLQRYSFFLDDKGNVRRTPDYCGNWVEFEAVHTLFEPAVVDAAIAAQAAQGGD</sequence>
<comment type="caution">
    <text evidence="1">The sequence shown here is derived from an EMBL/GenBank/DDBJ whole genome shotgun (WGS) entry which is preliminary data.</text>
</comment>